<keyword evidence="3" id="KW-1185">Reference proteome</keyword>
<dbReference type="RefSeq" id="WP_115753174.1">
    <property type="nucleotide sequence ID" value="NZ_LARY01000002.1"/>
</dbReference>
<accession>A0A3D8TQ59</accession>
<reference evidence="3" key="1">
    <citation type="submission" date="2015-04" db="EMBL/GenBank/DDBJ databases">
        <authorList>
            <person name="Schardt J."/>
            <person name="Mueller-Herbst S."/>
            <person name="Scherer S."/>
            <person name="Huptas C."/>
        </authorList>
    </citation>
    <scope>NUCLEOTIDE SEQUENCE [LARGE SCALE GENOMIC DNA]</scope>
    <source>
        <strain evidence="3">Kiel-L1</strain>
    </source>
</reference>
<name>A0A3D8TQ59_9LIST</name>
<dbReference type="InterPro" id="IPR014710">
    <property type="entry name" value="RmlC-like_jellyroll"/>
</dbReference>
<dbReference type="SUPFAM" id="SSF51206">
    <property type="entry name" value="cAMP-binding domain-like"/>
    <property type="match status" value="1"/>
</dbReference>
<sequence>MVIFQEMNDFQKWYSIFWKTKYYKNNQICYNSAKPKDNKILLIKQGILSVQTTNRQGEKTNSEILVAGDIVNIEALKEARGEWDIPGLIQYQVVALGLVEIYEIEKEFLLSHLYVDPRQYHQFFERTIIQLINVSFSYAISNKRPQDKIAWTLFRIAEKVGEQHKKDRNLIILPSFVTQTFVSEMSNTGKSRATEAYRALLKNGVLIQRHGHKMIDFKRLLNYLKQEVLSDYSISKATNQADESFFKKG</sequence>
<dbReference type="InterPro" id="IPR018490">
    <property type="entry name" value="cNMP-bd_dom_sf"/>
</dbReference>
<evidence type="ECO:0000256" key="1">
    <source>
        <dbReference type="ARBA" id="ARBA00023159"/>
    </source>
</evidence>
<dbReference type="Gene3D" id="2.60.120.10">
    <property type="entry name" value="Jelly Rolls"/>
    <property type="match status" value="1"/>
</dbReference>
<dbReference type="AlphaFoldDB" id="A0A3D8TQ59"/>
<protein>
    <recommendedName>
        <fullName evidence="4">Crp/Fnr family transcriptional regulator</fullName>
    </recommendedName>
</protein>
<organism evidence="2 3">
    <name type="scientific">Listeria kieliensis</name>
    <dbReference type="NCBI Taxonomy" id="1621700"/>
    <lineage>
        <taxon>Bacteria</taxon>
        <taxon>Bacillati</taxon>
        <taxon>Bacillota</taxon>
        <taxon>Bacilli</taxon>
        <taxon>Bacillales</taxon>
        <taxon>Listeriaceae</taxon>
        <taxon>Listeria</taxon>
    </lineage>
</organism>
<evidence type="ECO:0000313" key="3">
    <source>
        <dbReference type="Proteomes" id="UP000257055"/>
    </source>
</evidence>
<proteinExistence type="predicted"/>
<dbReference type="Proteomes" id="UP000257055">
    <property type="component" value="Unassembled WGS sequence"/>
</dbReference>
<keyword evidence="1" id="KW-0010">Activator</keyword>
<evidence type="ECO:0000313" key="2">
    <source>
        <dbReference type="EMBL" id="RDX00925.1"/>
    </source>
</evidence>
<gene>
    <name evidence="2" type="ORF">UR08_08140</name>
</gene>
<comment type="caution">
    <text evidence="2">The sequence shown here is derived from an EMBL/GenBank/DDBJ whole genome shotgun (WGS) entry which is preliminary data.</text>
</comment>
<dbReference type="EMBL" id="LARY01000002">
    <property type="protein sequence ID" value="RDX00925.1"/>
    <property type="molecule type" value="Genomic_DNA"/>
</dbReference>
<evidence type="ECO:0008006" key="4">
    <source>
        <dbReference type="Google" id="ProtNLM"/>
    </source>
</evidence>